<sequence>MLFSDPDLSIGRNQSCATCHDPAHGFADPRKDAVGGAVSLGSDGHSRGVRNAPTASYAASAPRFHRDELGRYVGGQFLDGRADTLEAQAGGPLLNPVEMAMPSKASVVARLKEKPAYVDAFGRLFGADVLASDTRAFAALTEALAAYERSPEVSPFDSRYDRYLRGEYQMTDQEELGRVLFFSTQFTNCHLCHQIEPQGGRSEPFSNYQFHNIGVPANPDLRAPTDHGLRAGRHLKDRRQDGRFKVPTLRNVAVTGPYMHNGAFKDLRTVILFYNSYVTKSDTRRINPETGRSFAPPEVGSTLSRAELLDAPALDDRRIDALVAFLKTLTDARYEPLLKP</sequence>
<dbReference type="InterPro" id="IPR009056">
    <property type="entry name" value="Cyt_c-like_dom"/>
</dbReference>
<dbReference type="AlphaFoldDB" id="A0A9W6CI87"/>
<dbReference type="InterPro" id="IPR036909">
    <property type="entry name" value="Cyt_c-like_dom_sf"/>
</dbReference>
<keyword evidence="6 7" id="KW-0408">Iron</keyword>
<dbReference type="GO" id="GO:0046872">
    <property type="term" value="F:metal ion binding"/>
    <property type="evidence" value="ECO:0007669"/>
    <property type="project" value="UniProtKB-KW"/>
</dbReference>
<evidence type="ECO:0000256" key="4">
    <source>
        <dbReference type="ARBA" id="ARBA00022729"/>
    </source>
</evidence>
<evidence type="ECO:0000256" key="6">
    <source>
        <dbReference type="ARBA" id="ARBA00023004"/>
    </source>
</evidence>
<feature type="domain" description="Cytochrome c" evidence="8">
    <location>
        <begin position="1"/>
        <end position="145"/>
    </location>
</feature>
<comment type="subcellular location">
    <subcellularLocation>
        <location evidence="1">Cell envelope</location>
    </subcellularLocation>
</comment>
<dbReference type="GO" id="GO:0020037">
    <property type="term" value="F:heme binding"/>
    <property type="evidence" value="ECO:0007669"/>
    <property type="project" value="InterPro"/>
</dbReference>
<dbReference type="InterPro" id="IPR004852">
    <property type="entry name" value="Di-haem_cyt_c_peroxidsae"/>
</dbReference>
<reference evidence="9" key="1">
    <citation type="submission" date="2022-12" db="EMBL/GenBank/DDBJ databases">
        <title>Reference genome sequencing for broad-spectrum identification of bacterial and archaeal isolates by mass spectrometry.</title>
        <authorList>
            <person name="Sekiguchi Y."/>
            <person name="Tourlousse D.M."/>
        </authorList>
    </citation>
    <scope>NUCLEOTIDE SEQUENCE</scope>
    <source>
        <strain evidence="9">301</strain>
    </source>
</reference>
<accession>A0A9W6CI87</accession>
<evidence type="ECO:0000256" key="2">
    <source>
        <dbReference type="ARBA" id="ARBA00022617"/>
    </source>
</evidence>
<dbReference type="Proteomes" id="UP001245370">
    <property type="component" value="Unassembled WGS sequence"/>
</dbReference>
<dbReference type="InterPro" id="IPR051395">
    <property type="entry name" value="Cytochrome_c_Peroxidase/MauG"/>
</dbReference>
<organism evidence="9 11">
    <name type="scientific">Xanthobacter flavus</name>
    <dbReference type="NCBI Taxonomy" id="281"/>
    <lineage>
        <taxon>Bacteria</taxon>
        <taxon>Pseudomonadati</taxon>
        <taxon>Pseudomonadota</taxon>
        <taxon>Alphaproteobacteria</taxon>
        <taxon>Hyphomicrobiales</taxon>
        <taxon>Xanthobacteraceae</taxon>
        <taxon>Xanthobacter</taxon>
    </lineage>
</organism>
<feature type="domain" description="Cytochrome c" evidence="8">
    <location>
        <begin position="172"/>
        <end position="330"/>
    </location>
</feature>
<keyword evidence="3 7" id="KW-0479">Metal-binding</keyword>
<keyword evidence="4" id="KW-0732">Signal</keyword>
<protein>
    <submittedName>
        <fullName evidence="10">Cytochrome c peroxidase</fullName>
    </submittedName>
    <submittedName>
        <fullName evidence="9">Methylamine utilization protein MauG</fullName>
    </submittedName>
</protein>
<name>A0A9W6CI87_XANFL</name>
<evidence type="ECO:0000256" key="7">
    <source>
        <dbReference type="PROSITE-ProRule" id="PRU00433"/>
    </source>
</evidence>
<keyword evidence="2 7" id="KW-0349">Heme</keyword>
<gene>
    <name evidence="10" type="ORF">GGQ86_001400</name>
    <name evidence="9" type="ORF">XFLAVUS301_08880</name>
</gene>
<dbReference type="Proteomes" id="UP001144397">
    <property type="component" value="Unassembled WGS sequence"/>
</dbReference>
<evidence type="ECO:0000313" key="12">
    <source>
        <dbReference type="Proteomes" id="UP001245370"/>
    </source>
</evidence>
<dbReference type="SUPFAM" id="SSF46626">
    <property type="entry name" value="Cytochrome c"/>
    <property type="match status" value="2"/>
</dbReference>
<dbReference type="Pfam" id="PF03150">
    <property type="entry name" value="CCP_MauG"/>
    <property type="match status" value="1"/>
</dbReference>
<evidence type="ECO:0000256" key="1">
    <source>
        <dbReference type="ARBA" id="ARBA00004196"/>
    </source>
</evidence>
<dbReference type="GO" id="GO:0030313">
    <property type="term" value="C:cell envelope"/>
    <property type="evidence" value="ECO:0007669"/>
    <property type="project" value="UniProtKB-SubCell"/>
</dbReference>
<dbReference type="Gene3D" id="1.10.760.10">
    <property type="entry name" value="Cytochrome c-like domain"/>
    <property type="match status" value="2"/>
</dbReference>
<comment type="caution">
    <text evidence="9">The sequence shown here is derived from an EMBL/GenBank/DDBJ whole genome shotgun (WGS) entry which is preliminary data.</text>
</comment>
<evidence type="ECO:0000313" key="11">
    <source>
        <dbReference type="Proteomes" id="UP001144397"/>
    </source>
</evidence>
<reference evidence="10 12" key="2">
    <citation type="submission" date="2023-07" db="EMBL/GenBank/DDBJ databases">
        <title>Genomic Encyclopedia of Type Strains, Phase IV (KMG-IV): sequencing the most valuable type-strain genomes for metagenomic binning, comparative biology and taxonomic classification.</title>
        <authorList>
            <person name="Goeker M."/>
        </authorList>
    </citation>
    <scope>NUCLEOTIDE SEQUENCE [LARGE SCALE GENOMIC DNA]</scope>
    <source>
        <strain evidence="10 12">DSM 338</strain>
    </source>
</reference>
<evidence type="ECO:0000313" key="9">
    <source>
        <dbReference type="EMBL" id="GLI21214.1"/>
    </source>
</evidence>
<evidence type="ECO:0000259" key="8">
    <source>
        <dbReference type="PROSITE" id="PS51007"/>
    </source>
</evidence>
<evidence type="ECO:0000256" key="3">
    <source>
        <dbReference type="ARBA" id="ARBA00022723"/>
    </source>
</evidence>
<dbReference type="GO" id="GO:0009055">
    <property type="term" value="F:electron transfer activity"/>
    <property type="evidence" value="ECO:0007669"/>
    <property type="project" value="InterPro"/>
</dbReference>
<keyword evidence="5" id="KW-0560">Oxidoreductase</keyword>
<dbReference type="EMBL" id="JAVDPY010000002">
    <property type="protein sequence ID" value="MDR6332936.1"/>
    <property type="molecule type" value="Genomic_DNA"/>
</dbReference>
<dbReference type="PANTHER" id="PTHR30600">
    <property type="entry name" value="CYTOCHROME C PEROXIDASE-RELATED"/>
    <property type="match status" value="1"/>
</dbReference>
<proteinExistence type="predicted"/>
<evidence type="ECO:0000313" key="10">
    <source>
        <dbReference type="EMBL" id="MDR6332936.1"/>
    </source>
</evidence>
<keyword evidence="12" id="KW-1185">Reference proteome</keyword>
<evidence type="ECO:0000256" key="5">
    <source>
        <dbReference type="ARBA" id="ARBA00023002"/>
    </source>
</evidence>
<dbReference type="PANTHER" id="PTHR30600:SF10">
    <property type="entry name" value="BLL6722 PROTEIN"/>
    <property type="match status" value="1"/>
</dbReference>
<dbReference type="GO" id="GO:0004130">
    <property type="term" value="F:cytochrome-c peroxidase activity"/>
    <property type="evidence" value="ECO:0007669"/>
    <property type="project" value="TreeGrafter"/>
</dbReference>
<dbReference type="EMBL" id="BSDO01000001">
    <property type="protein sequence ID" value="GLI21214.1"/>
    <property type="molecule type" value="Genomic_DNA"/>
</dbReference>
<keyword evidence="10" id="KW-0575">Peroxidase</keyword>
<dbReference type="PROSITE" id="PS51007">
    <property type="entry name" value="CYTC"/>
    <property type="match status" value="2"/>
</dbReference>